<dbReference type="InterPro" id="IPR002110">
    <property type="entry name" value="Ankyrin_rpt"/>
</dbReference>
<keyword evidence="3 13" id="KW-0808">Transferase</keyword>
<dbReference type="PANTHER" id="PTHR11255">
    <property type="entry name" value="DIACYLGLYCEROL KINASE"/>
    <property type="match status" value="1"/>
</dbReference>
<dbReference type="SMART" id="SM00109">
    <property type="entry name" value="C1"/>
    <property type="match status" value="2"/>
</dbReference>
<feature type="region of interest" description="Disordered" evidence="14">
    <location>
        <begin position="1179"/>
        <end position="1243"/>
    </location>
</feature>
<gene>
    <name evidence="17" type="primary">dgkza</name>
</gene>
<accession>A0ABM3CEI8</accession>
<dbReference type="InterPro" id="IPR017438">
    <property type="entry name" value="ATP-NAD_kinase_N"/>
</dbReference>
<comment type="catalytic activity">
    <reaction evidence="11">
        <text>a 1,2-diacyl-sn-glycerol + ATP = a 1,2-diacyl-sn-glycero-3-phosphate + ADP + H(+)</text>
        <dbReference type="Rhea" id="RHEA:10272"/>
        <dbReference type="ChEBI" id="CHEBI:15378"/>
        <dbReference type="ChEBI" id="CHEBI:17815"/>
        <dbReference type="ChEBI" id="CHEBI:30616"/>
        <dbReference type="ChEBI" id="CHEBI:58608"/>
        <dbReference type="ChEBI" id="CHEBI:456216"/>
        <dbReference type="EC" id="2.7.1.107"/>
    </reaction>
    <physiologicalReaction direction="left-to-right" evidence="11">
        <dbReference type="Rhea" id="RHEA:10273"/>
    </physiologicalReaction>
</comment>
<evidence type="ECO:0000256" key="1">
    <source>
        <dbReference type="ARBA" id="ARBA00005175"/>
    </source>
</evidence>
<dbReference type="Proteomes" id="UP001652741">
    <property type="component" value="Chromosome ssa11"/>
</dbReference>
<keyword evidence="6 13" id="KW-0418">Kinase</keyword>
<feature type="region of interest" description="Disordered" evidence="14">
    <location>
        <begin position="235"/>
        <end position="306"/>
    </location>
</feature>
<evidence type="ECO:0000256" key="11">
    <source>
        <dbReference type="ARBA" id="ARBA00023411"/>
    </source>
</evidence>
<dbReference type="GO" id="GO:0016301">
    <property type="term" value="F:kinase activity"/>
    <property type="evidence" value="ECO:0007669"/>
    <property type="project" value="UniProtKB-KW"/>
</dbReference>
<keyword evidence="9" id="KW-0443">Lipid metabolism</keyword>
<dbReference type="InterPro" id="IPR002219">
    <property type="entry name" value="PKC_DAG/PE"/>
</dbReference>
<dbReference type="InterPro" id="IPR001206">
    <property type="entry name" value="Diacylglycerol_kinase_cat_dom"/>
</dbReference>
<dbReference type="InterPro" id="IPR037607">
    <property type="entry name" value="DGK"/>
</dbReference>
<keyword evidence="7 13" id="KW-0067">ATP-binding</keyword>
<dbReference type="Pfam" id="PF00609">
    <property type="entry name" value="DAGK_acc"/>
    <property type="match status" value="1"/>
</dbReference>
<reference evidence="17" key="1">
    <citation type="submission" date="2025-08" db="UniProtKB">
        <authorList>
            <consortium name="RefSeq"/>
        </authorList>
    </citation>
    <scope>IDENTIFICATION</scope>
</reference>
<dbReference type="Pfam" id="PF12796">
    <property type="entry name" value="Ank_2"/>
    <property type="match status" value="1"/>
</dbReference>
<dbReference type="Pfam" id="PF00781">
    <property type="entry name" value="DAGK_cat"/>
    <property type="match status" value="1"/>
</dbReference>
<dbReference type="SUPFAM" id="SSF48403">
    <property type="entry name" value="Ankyrin repeat"/>
    <property type="match status" value="1"/>
</dbReference>
<evidence type="ECO:0000256" key="4">
    <source>
        <dbReference type="ARBA" id="ARBA00022737"/>
    </source>
</evidence>
<feature type="region of interest" description="Disordered" evidence="14">
    <location>
        <begin position="77"/>
        <end position="96"/>
    </location>
</feature>
<evidence type="ECO:0000256" key="10">
    <source>
        <dbReference type="ARBA" id="ARBA00023371"/>
    </source>
</evidence>
<dbReference type="SMART" id="SM00046">
    <property type="entry name" value="DAGKc"/>
    <property type="match status" value="1"/>
</dbReference>
<name>A0ABM3CEI8_SALSA</name>
<feature type="repeat" description="ANK" evidence="12">
    <location>
        <begin position="1355"/>
        <end position="1387"/>
    </location>
</feature>
<feature type="compositionally biased region" description="Polar residues" evidence="14">
    <location>
        <begin position="367"/>
        <end position="377"/>
    </location>
</feature>
<feature type="compositionally biased region" description="Basic residues" evidence="14">
    <location>
        <begin position="660"/>
        <end position="675"/>
    </location>
</feature>
<dbReference type="PANTHER" id="PTHR11255:SF43">
    <property type="entry name" value="DIACYLGLYCEROL KINASE ZETA"/>
    <property type="match status" value="1"/>
</dbReference>
<dbReference type="Gene3D" id="3.40.50.10330">
    <property type="entry name" value="Probable inorganic polyphosphate/atp-NAD kinase, domain 1"/>
    <property type="match status" value="1"/>
</dbReference>
<keyword evidence="4" id="KW-0677">Repeat</keyword>
<evidence type="ECO:0000256" key="8">
    <source>
        <dbReference type="ARBA" id="ARBA00023043"/>
    </source>
</evidence>
<dbReference type="RefSeq" id="XP_045544981.1">
    <property type="nucleotide sequence ID" value="XM_045689025.1"/>
</dbReference>
<feature type="compositionally biased region" description="Low complexity" evidence="14">
    <location>
        <begin position="277"/>
        <end position="298"/>
    </location>
</feature>
<dbReference type="Gene3D" id="1.25.40.20">
    <property type="entry name" value="Ankyrin repeat-containing domain"/>
    <property type="match status" value="1"/>
</dbReference>
<dbReference type="InterPro" id="IPR056383">
    <property type="entry name" value="DGKI-like_dom"/>
</dbReference>
<comment type="pathway">
    <text evidence="1">Lipid metabolism; glycerolipid metabolism.</text>
</comment>
<dbReference type="Pfam" id="PF23578">
    <property type="entry name" value="DGKI"/>
    <property type="match status" value="1"/>
</dbReference>
<feature type="domain" description="DAGKc" evidence="15">
    <location>
        <begin position="694"/>
        <end position="828"/>
    </location>
</feature>
<comment type="catalytic activity">
    <reaction evidence="10">
        <text>1,2-di-(9Z-octadecenoyl)-sn-glycerol + ATP = 1,2-di-(9Z-octadecenoyl)-sn-glycero-3-phosphate + ADP + H(+)</text>
        <dbReference type="Rhea" id="RHEA:40327"/>
        <dbReference type="ChEBI" id="CHEBI:15378"/>
        <dbReference type="ChEBI" id="CHEBI:30616"/>
        <dbReference type="ChEBI" id="CHEBI:52333"/>
        <dbReference type="ChEBI" id="CHEBI:74546"/>
        <dbReference type="ChEBI" id="CHEBI:456216"/>
    </reaction>
    <physiologicalReaction direction="left-to-right" evidence="10">
        <dbReference type="Rhea" id="RHEA:40328"/>
    </physiologicalReaction>
</comment>
<dbReference type="InterPro" id="IPR036770">
    <property type="entry name" value="Ankyrin_rpt-contain_sf"/>
</dbReference>
<dbReference type="PROSITE" id="PS50088">
    <property type="entry name" value="ANK_REPEAT"/>
    <property type="match status" value="1"/>
</dbReference>
<dbReference type="CDD" id="cd20895">
    <property type="entry name" value="C1_DGKzeta_rpt2"/>
    <property type="match status" value="1"/>
</dbReference>
<organism evidence="16 17">
    <name type="scientific">Salmo salar</name>
    <name type="common">Atlantic salmon</name>
    <dbReference type="NCBI Taxonomy" id="8030"/>
    <lineage>
        <taxon>Eukaryota</taxon>
        <taxon>Metazoa</taxon>
        <taxon>Chordata</taxon>
        <taxon>Craniata</taxon>
        <taxon>Vertebrata</taxon>
        <taxon>Euteleostomi</taxon>
        <taxon>Actinopterygii</taxon>
        <taxon>Neopterygii</taxon>
        <taxon>Teleostei</taxon>
        <taxon>Protacanthopterygii</taxon>
        <taxon>Salmoniformes</taxon>
        <taxon>Salmonidae</taxon>
        <taxon>Salmoninae</taxon>
        <taxon>Salmo</taxon>
    </lineage>
</organism>
<dbReference type="EC" id="2.7.1.107" evidence="13"/>
<evidence type="ECO:0000256" key="5">
    <source>
        <dbReference type="ARBA" id="ARBA00022741"/>
    </source>
</evidence>
<protein>
    <recommendedName>
        <fullName evidence="13">Diacylglycerol kinase</fullName>
        <shortName evidence="13">DAG kinase</shortName>
        <ecNumber evidence="13">2.7.1.107</ecNumber>
    </recommendedName>
</protein>
<dbReference type="SMART" id="SM00248">
    <property type="entry name" value="ANK"/>
    <property type="match status" value="2"/>
</dbReference>
<keyword evidence="8 12" id="KW-0040">ANK repeat</keyword>
<feature type="region of interest" description="Disordered" evidence="14">
    <location>
        <begin position="359"/>
        <end position="386"/>
    </location>
</feature>
<dbReference type="InterPro" id="IPR047484">
    <property type="entry name" value="C1_DGKzeta_rpt2"/>
</dbReference>
<dbReference type="GeneID" id="106561949"/>
<feature type="region of interest" description="Disordered" evidence="14">
    <location>
        <begin position="654"/>
        <end position="677"/>
    </location>
</feature>
<feature type="region of interest" description="Disordered" evidence="14">
    <location>
        <begin position="104"/>
        <end position="143"/>
    </location>
</feature>
<evidence type="ECO:0000256" key="7">
    <source>
        <dbReference type="ARBA" id="ARBA00022840"/>
    </source>
</evidence>
<sequence length="1426" mass="159716">MNRSVARSLSLSLSRATHGLKVRQAGKRRGWSFICFHQPLQRDIEKGTHKRWVVMDTFFRRHFRLKGAEQCQYRRPGVAVPTSKARRRSSVGLPSAGLVQRRRSSVGLPFTGPVGRRRSSAGLSPTSQSQRRRSSVGLPSGYVGRRRSSVGLACAAHQQRRRSSEVQGLPHCYYGGGQLVKTRYYTRRRSSTTMVCVNPRFSVRRRQAAKLRTIDTQLLGPSMLLASLVQMSAEQQRAPGAQGGEGASGEGTESCPSSSCCSESEGDSCSQRECSTRSEGSGSEQEGTEASSSSSSYPEGERTSPWQDWNQAHSMAALTMESIQSRPLIRAPRCLRRNSSHLLPAEAVHRSRAAYGVHGRYRRSSQLRRPSTVSNSARLVPAPSRRSSIVARHSSRSLYRNCSACWKPRGRRESLSPLQGIYYDPRLETWSGFVSKAIAKSGLQHLSAQPSASALAKFDPDREIRSSCDWTENALYGEHIWFETNVSGDFCYVGEQHCFAKTLQKSVARKKCAACKIVVHTICIEQLEKLFDTETMPYDDSLLIEDPTFGINFRCKPSFRESGSRNIREPTVVRHHWVHRRRQDGKCRQCGKGFQQKFAFHSKEIVAISCSWCKQAYHNKVSCFMLQQIEESCSLGAHASVIVPPTWILRVRRPQTSLKSSKKKKRTSFKRKSSKKGAEEARWKPFIVRPIPSQLMRPLLVFVNPKSGGNQGAKIIQSFMWYLNPRQVFDLSLGGPKDGLEMYRKVHNLRILACGGDGTVGWILSALDQLQLNPQPAVAILPLGTGNDLARTLNWGGGYTDEPVSKLLSHVEDGNVVQLDRWNLTVEPNQDAGADEKDEHQTDKLPLDIFNNYFSLGFDAHVTLEFHESREANPEKFNSRFRNKMFYAGTAFSDFLMGSSKDLAKHIKVVCDGTDLTSKVQDLKLQCLVFLNIPRYCAGTMPWGNPSEHHDFEPQRHDDGCIEVIGFTMTSLATLQVGGHGERLNQCREVTLTTYKSIPMQVDGEPCKLAPSTIRISLRNQANMVQKAKRRTSIPLLNDQQPFPERLRIRVNRISMHDYEALHYDKEKLKEASIPLGLIVVPGDSDLETCRSHIERLQEDFISIHPSFNRLVLQEDEGAKPKTLSSQKLSPKWCFLDSTTADRFYRIDRAQEHLNYVTEISQDELFILDPELVITETVSTSPGMPDLVDSSGELPEASSKFAFPSSSSSPPPSPGPRITELQKTTQRKRTSSDSSVVEALAHSGSLRSSKPALTRAGCIHRSNTTAADFNPTLRSEKNTLCNTDKVSPEVLIECVKRKDHLKLKELHKLGADLSVQDPPGYTLLHYAVDTGSKETVKYILDNAPTDILDVTEKENGETVLHKAASLCQRTICHYLVEAGASLMKTDLQGDTPKHRAEKAKDAELAAYLENRQHYQMIQREDQETAV</sequence>
<evidence type="ECO:0000256" key="13">
    <source>
        <dbReference type="RuleBase" id="RU361128"/>
    </source>
</evidence>
<keyword evidence="5 13" id="KW-0547">Nucleotide-binding</keyword>
<comment type="similarity">
    <text evidence="2 13">Belongs to the eukaryotic diacylglycerol kinase family.</text>
</comment>
<keyword evidence="16" id="KW-1185">Reference proteome</keyword>
<dbReference type="InterPro" id="IPR000756">
    <property type="entry name" value="Diacylglycerol_kin_accessory"/>
</dbReference>
<dbReference type="SUPFAM" id="SSF111331">
    <property type="entry name" value="NAD kinase/diacylglycerol kinase-like"/>
    <property type="match status" value="1"/>
</dbReference>
<evidence type="ECO:0000256" key="9">
    <source>
        <dbReference type="ARBA" id="ARBA00023098"/>
    </source>
</evidence>
<evidence type="ECO:0000256" key="2">
    <source>
        <dbReference type="ARBA" id="ARBA00009280"/>
    </source>
</evidence>
<dbReference type="PROSITE" id="PS50146">
    <property type="entry name" value="DAGK"/>
    <property type="match status" value="1"/>
</dbReference>
<evidence type="ECO:0000313" key="16">
    <source>
        <dbReference type="Proteomes" id="UP001652741"/>
    </source>
</evidence>
<feature type="compositionally biased region" description="Low complexity" evidence="14">
    <location>
        <begin position="250"/>
        <end position="269"/>
    </location>
</feature>
<evidence type="ECO:0000313" key="17">
    <source>
        <dbReference type="RefSeq" id="XP_045544981.1"/>
    </source>
</evidence>
<dbReference type="SMART" id="SM00045">
    <property type="entry name" value="DAGKa"/>
    <property type="match status" value="1"/>
</dbReference>
<evidence type="ECO:0000256" key="14">
    <source>
        <dbReference type="SAM" id="MobiDB-lite"/>
    </source>
</evidence>
<evidence type="ECO:0000256" key="12">
    <source>
        <dbReference type="PROSITE-ProRule" id="PRU00023"/>
    </source>
</evidence>
<evidence type="ECO:0000256" key="3">
    <source>
        <dbReference type="ARBA" id="ARBA00022679"/>
    </source>
</evidence>
<evidence type="ECO:0000256" key="6">
    <source>
        <dbReference type="ARBA" id="ARBA00022777"/>
    </source>
</evidence>
<dbReference type="InterPro" id="IPR016064">
    <property type="entry name" value="NAD/diacylglycerol_kinase_sf"/>
</dbReference>
<evidence type="ECO:0000259" key="15">
    <source>
        <dbReference type="PROSITE" id="PS50146"/>
    </source>
</evidence>
<proteinExistence type="inferred from homology"/>
<dbReference type="Gene3D" id="2.60.200.40">
    <property type="match status" value="1"/>
</dbReference>